<dbReference type="EMBL" id="JAESVN010000010">
    <property type="protein sequence ID" value="MBL4918970.1"/>
    <property type="molecule type" value="Genomic_DNA"/>
</dbReference>
<reference evidence="2" key="1">
    <citation type="submission" date="2021-01" db="EMBL/GenBank/DDBJ databases">
        <title>Tabrizicola alba sp. nov. a motile alkaliphilic bacterium isolated from a soda lake.</title>
        <authorList>
            <person name="Szuroczki S."/>
            <person name="Abbaszade G."/>
            <person name="Schumann P."/>
            <person name="Toth E."/>
        </authorList>
    </citation>
    <scope>NUCLEOTIDE SEQUENCE</scope>
    <source>
        <strain evidence="2">DMG-N-6</strain>
    </source>
</reference>
<feature type="region of interest" description="Disordered" evidence="1">
    <location>
        <begin position="1"/>
        <end position="24"/>
    </location>
</feature>
<dbReference type="AlphaFoldDB" id="A0A8K0VH32"/>
<dbReference type="NCBIfam" id="TIGR01558">
    <property type="entry name" value="sm_term_P27"/>
    <property type="match status" value="1"/>
</dbReference>
<dbReference type="InterPro" id="IPR006448">
    <property type="entry name" value="Phage_term_ssu_P27"/>
</dbReference>
<evidence type="ECO:0000313" key="2">
    <source>
        <dbReference type="EMBL" id="MBL4918970.1"/>
    </source>
</evidence>
<proteinExistence type="predicted"/>
<name>A0A8K0VH32_9RHOB</name>
<feature type="region of interest" description="Disordered" evidence="1">
    <location>
        <begin position="122"/>
        <end position="144"/>
    </location>
</feature>
<sequence>MRGMKPQVQVERDPIEDMPPPEWLSDDAKTEWRRIVPILGKRKILTSADLGSVENYCMAIGMAREMEREIQRLGAVQKVYAIDKDGVSRLVRMAKNPAVSIQSDAMTRARLLAAELGCTPVSRSRPTIEDEDDDDGLWGWPGAR</sequence>
<gene>
    <name evidence="2" type="ORF">JL811_17230</name>
</gene>
<dbReference type="Pfam" id="PF05119">
    <property type="entry name" value="Terminase_4"/>
    <property type="match status" value="1"/>
</dbReference>
<dbReference type="Proteomes" id="UP000648908">
    <property type="component" value="Unassembled WGS sequence"/>
</dbReference>
<evidence type="ECO:0000313" key="3">
    <source>
        <dbReference type="Proteomes" id="UP000648908"/>
    </source>
</evidence>
<keyword evidence="3" id="KW-1185">Reference proteome</keyword>
<accession>A0A8K0VH32</accession>
<organism evidence="2 3">
    <name type="scientific">Szabonella alba</name>
    <dbReference type="NCBI Taxonomy" id="2804194"/>
    <lineage>
        <taxon>Bacteria</taxon>
        <taxon>Pseudomonadati</taxon>
        <taxon>Pseudomonadota</taxon>
        <taxon>Alphaproteobacteria</taxon>
        <taxon>Rhodobacterales</taxon>
        <taxon>Paracoccaceae</taxon>
        <taxon>Szabonella</taxon>
    </lineage>
</organism>
<protein>
    <submittedName>
        <fullName evidence="2">Phage terminase small subunit P27 family</fullName>
    </submittedName>
</protein>
<comment type="caution">
    <text evidence="2">The sequence shown here is derived from an EMBL/GenBank/DDBJ whole genome shotgun (WGS) entry which is preliminary data.</text>
</comment>
<evidence type="ECO:0000256" key="1">
    <source>
        <dbReference type="SAM" id="MobiDB-lite"/>
    </source>
</evidence>